<feature type="region of interest" description="Disordered" evidence="1">
    <location>
        <begin position="53"/>
        <end position="72"/>
    </location>
</feature>
<proteinExistence type="predicted"/>
<evidence type="ECO:0008006" key="4">
    <source>
        <dbReference type="Google" id="ProtNLM"/>
    </source>
</evidence>
<accession>A0AAE0NGT3</accession>
<keyword evidence="3" id="KW-1185">Reference proteome</keyword>
<protein>
    <recommendedName>
        <fullName evidence="4">Heterokaryon incompatibility domain-containing protein</fullName>
    </recommendedName>
</protein>
<reference evidence="2" key="2">
    <citation type="submission" date="2023-06" db="EMBL/GenBank/DDBJ databases">
        <authorList>
            <consortium name="Lawrence Berkeley National Laboratory"/>
            <person name="Haridas S."/>
            <person name="Hensen N."/>
            <person name="Bonometti L."/>
            <person name="Westerberg I."/>
            <person name="Brannstrom I.O."/>
            <person name="Guillou S."/>
            <person name="Cros-Aarteil S."/>
            <person name="Calhoun S."/>
            <person name="Kuo A."/>
            <person name="Mondo S."/>
            <person name="Pangilinan J."/>
            <person name="Riley R."/>
            <person name="LaButti K."/>
            <person name="Andreopoulos B."/>
            <person name="Lipzen A."/>
            <person name="Chen C."/>
            <person name="Yanf M."/>
            <person name="Daum C."/>
            <person name="Ng V."/>
            <person name="Clum A."/>
            <person name="Steindorff A."/>
            <person name="Ohm R."/>
            <person name="Martin F."/>
            <person name="Silar P."/>
            <person name="Natvig D."/>
            <person name="Lalanne C."/>
            <person name="Gautier V."/>
            <person name="Ament-velasquez S.L."/>
            <person name="Kruys A."/>
            <person name="Hutchinson M.I."/>
            <person name="Powell A.J."/>
            <person name="Barry K."/>
            <person name="Miller A.N."/>
            <person name="Grigoriev I.V."/>
            <person name="Debuchy R."/>
            <person name="Gladieux P."/>
            <person name="Thoren M.H."/>
            <person name="Johannesson H."/>
        </authorList>
    </citation>
    <scope>NUCLEOTIDE SEQUENCE</scope>
    <source>
        <strain evidence="2">CBS 232.78</strain>
    </source>
</reference>
<dbReference type="AlphaFoldDB" id="A0AAE0NGT3"/>
<name>A0AAE0NGT3_9PEZI</name>
<evidence type="ECO:0000313" key="3">
    <source>
        <dbReference type="Proteomes" id="UP001285441"/>
    </source>
</evidence>
<gene>
    <name evidence="2" type="ORF">B0H63DRAFT_198108</name>
</gene>
<sequence length="129" mass="14785">MEMTSFDMSIEKSEWNSRGWVFQERMLSLRMIYFTKLEQVMWKCGDGVRTEHPTQMTTEASSTSRISGTKTNQHRLHRLLRDGDKLSTQLSSSRPCLTTREVGISGTYGMNIKGLRPAGYWRRDTASAA</sequence>
<feature type="compositionally biased region" description="Polar residues" evidence="1">
    <location>
        <begin position="53"/>
        <end position="71"/>
    </location>
</feature>
<evidence type="ECO:0000313" key="2">
    <source>
        <dbReference type="EMBL" id="KAK3381242.1"/>
    </source>
</evidence>
<comment type="caution">
    <text evidence="2">The sequence shown here is derived from an EMBL/GenBank/DDBJ whole genome shotgun (WGS) entry which is preliminary data.</text>
</comment>
<reference evidence="2" key="1">
    <citation type="journal article" date="2023" name="Mol. Phylogenet. Evol.">
        <title>Genome-scale phylogeny and comparative genomics of the fungal order Sordariales.</title>
        <authorList>
            <person name="Hensen N."/>
            <person name="Bonometti L."/>
            <person name="Westerberg I."/>
            <person name="Brannstrom I.O."/>
            <person name="Guillou S."/>
            <person name="Cros-Aarteil S."/>
            <person name="Calhoun S."/>
            <person name="Haridas S."/>
            <person name="Kuo A."/>
            <person name="Mondo S."/>
            <person name="Pangilinan J."/>
            <person name="Riley R."/>
            <person name="LaButti K."/>
            <person name="Andreopoulos B."/>
            <person name="Lipzen A."/>
            <person name="Chen C."/>
            <person name="Yan M."/>
            <person name="Daum C."/>
            <person name="Ng V."/>
            <person name="Clum A."/>
            <person name="Steindorff A."/>
            <person name="Ohm R.A."/>
            <person name="Martin F."/>
            <person name="Silar P."/>
            <person name="Natvig D.O."/>
            <person name="Lalanne C."/>
            <person name="Gautier V."/>
            <person name="Ament-Velasquez S.L."/>
            <person name="Kruys A."/>
            <person name="Hutchinson M.I."/>
            <person name="Powell A.J."/>
            <person name="Barry K."/>
            <person name="Miller A.N."/>
            <person name="Grigoriev I.V."/>
            <person name="Debuchy R."/>
            <person name="Gladieux P."/>
            <person name="Hiltunen Thoren M."/>
            <person name="Johannesson H."/>
        </authorList>
    </citation>
    <scope>NUCLEOTIDE SEQUENCE</scope>
    <source>
        <strain evidence="2">CBS 232.78</strain>
    </source>
</reference>
<dbReference type="EMBL" id="JAULSW010000005">
    <property type="protein sequence ID" value="KAK3381242.1"/>
    <property type="molecule type" value="Genomic_DNA"/>
</dbReference>
<dbReference type="Proteomes" id="UP001285441">
    <property type="component" value="Unassembled WGS sequence"/>
</dbReference>
<organism evidence="2 3">
    <name type="scientific">Podospora didyma</name>
    <dbReference type="NCBI Taxonomy" id="330526"/>
    <lineage>
        <taxon>Eukaryota</taxon>
        <taxon>Fungi</taxon>
        <taxon>Dikarya</taxon>
        <taxon>Ascomycota</taxon>
        <taxon>Pezizomycotina</taxon>
        <taxon>Sordariomycetes</taxon>
        <taxon>Sordariomycetidae</taxon>
        <taxon>Sordariales</taxon>
        <taxon>Podosporaceae</taxon>
        <taxon>Podospora</taxon>
    </lineage>
</organism>
<evidence type="ECO:0000256" key="1">
    <source>
        <dbReference type="SAM" id="MobiDB-lite"/>
    </source>
</evidence>